<evidence type="ECO:0000313" key="1">
    <source>
        <dbReference type="EMBL" id="MCW4451959.1"/>
    </source>
</evidence>
<accession>A0ABT3JMH0</accession>
<comment type="caution">
    <text evidence="1">The sequence shown here is derived from an EMBL/GenBank/DDBJ whole genome shotgun (WGS) entry which is preliminary data.</text>
</comment>
<evidence type="ECO:0000313" key="2">
    <source>
        <dbReference type="Proteomes" id="UP001209107"/>
    </source>
</evidence>
<proteinExistence type="predicted"/>
<reference evidence="1 2" key="1">
    <citation type="submission" date="2022-10" db="EMBL/GenBank/DDBJ databases">
        <title>Kaistella sp. BT-6-1-3.</title>
        <authorList>
            <person name="Ai J."/>
            <person name="Deng Z."/>
        </authorList>
    </citation>
    <scope>NUCLEOTIDE SEQUENCE [LARGE SCALE GENOMIC DNA]</scope>
    <source>
        <strain evidence="1 2">BT6-1-3</strain>
    </source>
</reference>
<name>A0ABT3JMH0_9FLAO</name>
<evidence type="ECO:0008006" key="3">
    <source>
        <dbReference type="Google" id="ProtNLM"/>
    </source>
</evidence>
<dbReference type="PROSITE" id="PS51257">
    <property type="entry name" value="PROKAR_LIPOPROTEIN"/>
    <property type="match status" value="1"/>
</dbReference>
<dbReference type="EMBL" id="JAPCHZ010000004">
    <property type="protein sequence ID" value="MCW4451959.1"/>
    <property type="molecule type" value="Genomic_DNA"/>
</dbReference>
<dbReference type="Proteomes" id="UP001209107">
    <property type="component" value="Unassembled WGS sequence"/>
</dbReference>
<dbReference type="RefSeq" id="WP_265144132.1">
    <property type="nucleotide sequence ID" value="NZ_JAPCHZ010000004.1"/>
</dbReference>
<keyword evidence="2" id="KW-1185">Reference proteome</keyword>
<sequence>MKKTLLSALLGLAIVISCEKKQETTENQDHTNHTENVAAETEAEATHDDHADASANLELNNGKKWKTNTEMLPYIQKQEQLIDAYDDETGDYKKLAADLSTANDQLIKSCTMTGKSHDVLHVWLTDHMKKIDLLAKATTQKEAEKIAESLEHSMESYHQYFE</sequence>
<protein>
    <recommendedName>
        <fullName evidence="3">Lipoprotein</fullName>
    </recommendedName>
</protein>
<gene>
    <name evidence="1" type="ORF">OK344_07020</name>
</gene>
<organism evidence="1 2">
    <name type="scientific">Kaistella yananensis</name>
    <dbReference type="NCBI Taxonomy" id="2989820"/>
    <lineage>
        <taxon>Bacteria</taxon>
        <taxon>Pseudomonadati</taxon>
        <taxon>Bacteroidota</taxon>
        <taxon>Flavobacteriia</taxon>
        <taxon>Flavobacteriales</taxon>
        <taxon>Weeksellaceae</taxon>
        <taxon>Chryseobacterium group</taxon>
        <taxon>Kaistella</taxon>
    </lineage>
</organism>